<proteinExistence type="predicted"/>
<evidence type="ECO:0000313" key="1">
    <source>
        <dbReference type="EMBL" id="DAF65206.1"/>
    </source>
</evidence>
<organism evidence="1">
    <name type="scientific">Myoviridae sp. ctCXW4</name>
    <dbReference type="NCBI Taxonomy" id="2827669"/>
    <lineage>
        <taxon>Viruses</taxon>
        <taxon>Duplodnaviria</taxon>
        <taxon>Heunggongvirae</taxon>
        <taxon>Uroviricota</taxon>
        <taxon>Caudoviricetes</taxon>
    </lineage>
</organism>
<accession>A0A8S5TPY6</accession>
<dbReference type="EMBL" id="BK032876">
    <property type="protein sequence ID" value="DAF65206.1"/>
    <property type="molecule type" value="Genomic_DNA"/>
</dbReference>
<sequence>MRLIQKIKAVFNRMFGVNEVRDIFGIEVSRSSDMQTALDLYKGMRSGLPTWCMDGTIKPTRFSNVICREIANLTLFNVNVEIDGNDALKKKFDEVLNALQEKQEESCSTCGMMIKSDGQGIEFLDPDYFIITDTNTNGDVLAAVFFSYIKKGNRYYTKAEYHRFEDVNGERVYKISSKAFKSEDKNRIGSEISLEKVDEWKDILPEVEVRGLEYPLFVYWRNPYANAIDKESPLTVPVFAECTEELRWLDIALNKMGDEQEDSQHVTFVSQSAIQYANQNGIKLPRFMQGLEMGVDADGTIQEHVPTILVAERTAAINFYLSIIGYKCGFSNGYFSFDEARGIQTATQVESDDRRTLHTIQSFRTILDGKNHDGVIHRILYILYATGTANGTIPASGYQTACEFEDLVYNLEDDRARWWNYVVQGKVPAWMYFVKFEGMTDPEAKAMIEEASDKGETLFDKFQDE</sequence>
<name>A0A8S5TPY6_9CAUD</name>
<reference evidence="1" key="1">
    <citation type="journal article" date="2021" name="Proc. Natl. Acad. Sci. U.S.A.">
        <title>A Catalog of Tens of Thousands of Viruses from Human Metagenomes Reveals Hidden Associations with Chronic Diseases.</title>
        <authorList>
            <person name="Tisza M.J."/>
            <person name="Buck C.B."/>
        </authorList>
    </citation>
    <scope>NUCLEOTIDE SEQUENCE</scope>
    <source>
        <strain evidence="1">CtCXW4</strain>
    </source>
</reference>
<protein>
    <submittedName>
        <fullName evidence="1">Portal protein</fullName>
    </submittedName>
</protein>